<evidence type="ECO:0000256" key="3">
    <source>
        <dbReference type="ARBA" id="ARBA00022989"/>
    </source>
</evidence>
<dbReference type="InterPro" id="IPR019427">
    <property type="entry name" value="7TM_GPCR_serpentine_rcpt_Srw"/>
</dbReference>
<dbReference type="AlphaFoldDB" id="A0A0B6ZHU5"/>
<comment type="subcellular location">
    <subcellularLocation>
        <location evidence="1">Membrane</location>
    </subcellularLocation>
</comment>
<dbReference type="EMBL" id="HACG01020460">
    <property type="protein sequence ID" value="CEK67325.1"/>
    <property type="molecule type" value="Transcribed_RNA"/>
</dbReference>
<dbReference type="PANTHER" id="PTHR46641">
    <property type="entry name" value="FMRFAMIDE RECEPTOR-RELATED"/>
    <property type="match status" value="1"/>
</dbReference>
<evidence type="ECO:0000256" key="2">
    <source>
        <dbReference type="ARBA" id="ARBA00022692"/>
    </source>
</evidence>
<evidence type="ECO:0000256" key="5">
    <source>
        <dbReference type="SAM" id="Phobius"/>
    </source>
</evidence>
<dbReference type="InterPro" id="IPR052954">
    <property type="entry name" value="GPCR-Ligand_Int"/>
</dbReference>
<feature type="transmembrane region" description="Helical" evidence="5">
    <location>
        <begin position="271"/>
        <end position="294"/>
    </location>
</feature>
<gene>
    <name evidence="7" type="primary">ORF62195</name>
</gene>
<feature type="transmembrane region" description="Helical" evidence="5">
    <location>
        <begin position="306"/>
        <end position="331"/>
    </location>
</feature>
<keyword evidence="4 5" id="KW-0472">Membrane</keyword>
<dbReference type="PROSITE" id="PS50262">
    <property type="entry name" value="G_PROTEIN_RECEP_F1_2"/>
    <property type="match status" value="1"/>
</dbReference>
<keyword evidence="3 5" id="KW-1133">Transmembrane helix</keyword>
<dbReference type="SUPFAM" id="SSF81321">
    <property type="entry name" value="Family A G protein-coupled receptor-like"/>
    <property type="match status" value="1"/>
</dbReference>
<organism evidence="7">
    <name type="scientific">Arion vulgaris</name>
    <dbReference type="NCBI Taxonomy" id="1028688"/>
    <lineage>
        <taxon>Eukaryota</taxon>
        <taxon>Metazoa</taxon>
        <taxon>Spiralia</taxon>
        <taxon>Lophotrochozoa</taxon>
        <taxon>Mollusca</taxon>
        <taxon>Gastropoda</taxon>
        <taxon>Heterobranchia</taxon>
        <taxon>Euthyneura</taxon>
        <taxon>Panpulmonata</taxon>
        <taxon>Eupulmonata</taxon>
        <taxon>Stylommatophora</taxon>
        <taxon>Helicina</taxon>
        <taxon>Arionoidea</taxon>
        <taxon>Arionidae</taxon>
        <taxon>Arion</taxon>
    </lineage>
</organism>
<feature type="transmembrane region" description="Helical" evidence="5">
    <location>
        <begin position="72"/>
        <end position="97"/>
    </location>
</feature>
<protein>
    <recommendedName>
        <fullName evidence="6">G-protein coupled receptors family 1 profile domain-containing protein</fullName>
    </recommendedName>
</protein>
<reference evidence="7" key="1">
    <citation type="submission" date="2014-12" db="EMBL/GenBank/DDBJ databases">
        <title>Insight into the proteome of Arion vulgaris.</title>
        <authorList>
            <person name="Aradska J."/>
            <person name="Bulat T."/>
            <person name="Smidak R."/>
            <person name="Sarate P."/>
            <person name="Gangsoo J."/>
            <person name="Sialana F."/>
            <person name="Bilban M."/>
            <person name="Lubec G."/>
        </authorList>
    </citation>
    <scope>NUCLEOTIDE SEQUENCE</scope>
    <source>
        <tissue evidence="7">Skin</tissue>
    </source>
</reference>
<dbReference type="Pfam" id="PF10324">
    <property type="entry name" value="7TM_GPCR_Srw"/>
    <property type="match status" value="1"/>
</dbReference>
<name>A0A0B6ZHU5_9EUPU</name>
<feature type="domain" description="G-protein coupled receptors family 1 profile" evidence="6">
    <location>
        <begin position="51"/>
        <end position="330"/>
    </location>
</feature>
<feature type="transmembrane region" description="Helical" evidence="5">
    <location>
        <begin position="28"/>
        <end position="60"/>
    </location>
</feature>
<evidence type="ECO:0000256" key="4">
    <source>
        <dbReference type="ARBA" id="ARBA00023136"/>
    </source>
</evidence>
<proteinExistence type="predicted"/>
<feature type="transmembrane region" description="Helical" evidence="5">
    <location>
        <begin position="211"/>
        <end position="234"/>
    </location>
</feature>
<dbReference type="InterPro" id="IPR017452">
    <property type="entry name" value="GPCR_Rhodpsn_7TM"/>
</dbReference>
<keyword evidence="2 5" id="KW-0812">Transmembrane</keyword>
<evidence type="ECO:0000259" key="6">
    <source>
        <dbReference type="PROSITE" id="PS50262"/>
    </source>
</evidence>
<evidence type="ECO:0000256" key="1">
    <source>
        <dbReference type="ARBA" id="ARBA00004370"/>
    </source>
</evidence>
<evidence type="ECO:0000313" key="7">
    <source>
        <dbReference type="EMBL" id="CEK67325.1"/>
    </source>
</evidence>
<dbReference type="Gene3D" id="1.20.1070.10">
    <property type="entry name" value="Rhodopsin 7-helix transmembrane proteins"/>
    <property type="match status" value="1"/>
</dbReference>
<feature type="transmembrane region" description="Helical" evidence="5">
    <location>
        <begin position="156"/>
        <end position="177"/>
    </location>
</feature>
<dbReference type="GO" id="GO:0016020">
    <property type="term" value="C:membrane"/>
    <property type="evidence" value="ECO:0007669"/>
    <property type="project" value="UniProtKB-SubCell"/>
</dbReference>
<dbReference type="PANTHER" id="PTHR46641:SF2">
    <property type="entry name" value="FMRFAMIDE RECEPTOR"/>
    <property type="match status" value="1"/>
</dbReference>
<sequence>MEETTEVDFAVNGKDKLTFSVSIINDQIYLMIMFINMGIICQTFTVFGTVNNVINIIIFIRQGFSDTINISLLALAISDLCSLLTIMWSNLCFTSYFEDAGVPLVGYEVQLISGSWPHVTFTRTTGWVTAFISFERCMCVIAPLKVKTIFTPTRHFITMVTIFAITLGCSTLAYVSLGLGWRFFPERNKTLIGLAYHMDANKRKITDAVSYAVNGVFMPVSCFLSVVICTAFLVTKLNQQTAWRNINSSTTQTIKSDKVISTKESKAATMVVFISVIFIASFIPAVGIFVAGYVEPQLSYDGLYKNLFLVTLSVSFIAEVINSSINIFVYIGMSTKYRETFQSTFRLRKLSYDKDISL</sequence>
<accession>A0A0B6ZHU5</accession>
<dbReference type="GO" id="GO:0008528">
    <property type="term" value="F:G protein-coupled peptide receptor activity"/>
    <property type="evidence" value="ECO:0007669"/>
    <property type="project" value="InterPro"/>
</dbReference>